<evidence type="ECO:0000313" key="1">
    <source>
        <dbReference type="EMBL" id="KNF06908.1"/>
    </source>
</evidence>
<protein>
    <submittedName>
        <fullName evidence="1">Uncharacterized protein</fullName>
    </submittedName>
</protein>
<dbReference type="AlphaFoldDB" id="A0A0L0W5V1"/>
<gene>
    <name evidence="1" type="ORF">PSTG_00222</name>
</gene>
<dbReference type="OrthoDB" id="10503793at2759"/>
<name>A0A0L0W5V1_9BASI</name>
<proteinExistence type="predicted"/>
<evidence type="ECO:0000313" key="2">
    <source>
        <dbReference type="Proteomes" id="UP000054564"/>
    </source>
</evidence>
<dbReference type="EMBL" id="AJIL01000002">
    <property type="protein sequence ID" value="KNF06908.1"/>
    <property type="molecule type" value="Genomic_DNA"/>
</dbReference>
<organism evidence="1 2">
    <name type="scientific">Puccinia striiformis f. sp. tritici PST-78</name>
    <dbReference type="NCBI Taxonomy" id="1165861"/>
    <lineage>
        <taxon>Eukaryota</taxon>
        <taxon>Fungi</taxon>
        <taxon>Dikarya</taxon>
        <taxon>Basidiomycota</taxon>
        <taxon>Pucciniomycotina</taxon>
        <taxon>Pucciniomycetes</taxon>
        <taxon>Pucciniales</taxon>
        <taxon>Pucciniaceae</taxon>
        <taxon>Puccinia</taxon>
    </lineage>
</organism>
<comment type="caution">
    <text evidence="1">The sequence shown here is derived from an EMBL/GenBank/DDBJ whole genome shotgun (WGS) entry which is preliminary data.</text>
</comment>
<reference evidence="2" key="1">
    <citation type="submission" date="2014-03" db="EMBL/GenBank/DDBJ databases">
        <title>The Genome Sequence of Puccinia striiformis f. sp. tritici PST-78.</title>
        <authorList>
            <consortium name="The Broad Institute Genome Sequencing Platform"/>
            <person name="Cuomo C."/>
            <person name="Hulbert S."/>
            <person name="Chen X."/>
            <person name="Walker B."/>
            <person name="Young S.K."/>
            <person name="Zeng Q."/>
            <person name="Gargeya S."/>
            <person name="Fitzgerald M."/>
            <person name="Haas B."/>
            <person name="Abouelleil A."/>
            <person name="Alvarado L."/>
            <person name="Arachchi H.M."/>
            <person name="Berlin A.M."/>
            <person name="Chapman S.B."/>
            <person name="Goldberg J."/>
            <person name="Griggs A."/>
            <person name="Gujja S."/>
            <person name="Hansen M."/>
            <person name="Howarth C."/>
            <person name="Imamovic A."/>
            <person name="Larimer J."/>
            <person name="McCowan C."/>
            <person name="Montmayeur A."/>
            <person name="Murphy C."/>
            <person name="Neiman D."/>
            <person name="Pearson M."/>
            <person name="Priest M."/>
            <person name="Roberts A."/>
            <person name="Saif S."/>
            <person name="Shea T."/>
            <person name="Sisk P."/>
            <person name="Sykes S."/>
            <person name="Wortman J."/>
            <person name="Nusbaum C."/>
            <person name="Birren B."/>
        </authorList>
    </citation>
    <scope>NUCLEOTIDE SEQUENCE [LARGE SCALE GENOMIC DNA]</scope>
    <source>
        <strain evidence="2">race PST-78</strain>
    </source>
</reference>
<keyword evidence="2" id="KW-1185">Reference proteome</keyword>
<sequence>MYSKAEPYATREYTLTIVASIPALYHCHLAHRLGCKKADGSGSATTVFVASFVTSTDRQTLITDAVDYPSSKKLTRLLRMFLISKAEVPSIMPAGSDFAQNPE</sequence>
<accession>A0A0L0W5V1</accession>
<dbReference type="Proteomes" id="UP000054564">
    <property type="component" value="Unassembled WGS sequence"/>
</dbReference>